<keyword evidence="3" id="KW-0812">Transmembrane</keyword>
<dbReference type="SMART" id="SM00248">
    <property type="entry name" value="ANK"/>
    <property type="match status" value="4"/>
</dbReference>
<accession>A0A926XZ36</accession>
<dbReference type="PANTHER" id="PTHR24189:SF50">
    <property type="entry name" value="ANKYRIN REPEAT AND SOCS BOX PROTEIN 2"/>
    <property type="match status" value="1"/>
</dbReference>
<dbReference type="InterPro" id="IPR050745">
    <property type="entry name" value="Multifunctional_regulatory"/>
</dbReference>
<feature type="transmembrane region" description="Helical" evidence="3">
    <location>
        <begin position="37"/>
        <end position="57"/>
    </location>
</feature>
<dbReference type="PANTHER" id="PTHR24189">
    <property type="entry name" value="MYOTROPHIN"/>
    <property type="match status" value="1"/>
</dbReference>
<evidence type="ECO:0000256" key="3">
    <source>
        <dbReference type="SAM" id="Phobius"/>
    </source>
</evidence>
<organism evidence="4 5">
    <name type="scientific">Spirosoma profusum</name>
    <dbReference type="NCBI Taxonomy" id="2771354"/>
    <lineage>
        <taxon>Bacteria</taxon>
        <taxon>Pseudomonadati</taxon>
        <taxon>Bacteroidota</taxon>
        <taxon>Cytophagia</taxon>
        <taxon>Cytophagales</taxon>
        <taxon>Cytophagaceae</taxon>
        <taxon>Spirosoma</taxon>
    </lineage>
</organism>
<keyword evidence="5" id="KW-1185">Reference proteome</keyword>
<dbReference type="Gene3D" id="1.25.40.20">
    <property type="entry name" value="Ankyrin repeat-containing domain"/>
    <property type="match status" value="2"/>
</dbReference>
<dbReference type="InterPro" id="IPR036770">
    <property type="entry name" value="Ankyrin_rpt-contain_sf"/>
</dbReference>
<dbReference type="Pfam" id="PF12796">
    <property type="entry name" value="Ank_2"/>
    <property type="match status" value="1"/>
</dbReference>
<dbReference type="EMBL" id="JACWZY010000017">
    <property type="protein sequence ID" value="MBD2702886.1"/>
    <property type="molecule type" value="Genomic_DNA"/>
</dbReference>
<keyword evidence="3" id="KW-0472">Membrane</keyword>
<evidence type="ECO:0000256" key="1">
    <source>
        <dbReference type="ARBA" id="ARBA00022737"/>
    </source>
</evidence>
<feature type="transmembrane region" description="Helical" evidence="3">
    <location>
        <begin position="63"/>
        <end position="85"/>
    </location>
</feature>
<dbReference type="InterPro" id="IPR002110">
    <property type="entry name" value="Ankyrin_rpt"/>
</dbReference>
<protein>
    <submittedName>
        <fullName evidence="4">Ankyrin repeat domain-containing protein</fullName>
    </submittedName>
</protein>
<sequence length="325" mass="36155">MKTLVNLNWVIIGLYSLLLVYMFIGSNSPNNDAAGRGMLSGFVFLLLLFVGLLVFLNLRESRFAIITVSVLGGLPMLLMGTNLIFERIKEGRQSEEFAKEQEAKANGTYYFQDSAHQQAVVAIMAGDTSQLRQLLAAPFSKINESGTNHTTLLDIAASKAAENPTPQAYELLDVLLEHGATFKTDDTLRQATQLNLYWAKPEFIEWLLKHGADPNVQNTPDSPPFLFSMLGFGSEDRLERVNLLLRYGANPNAINPASQWSILLEAANQQAWEVCQLLLSKGADPTYKIPQGQDFKDFLQSRADSYKTQQTTPPAEFTVLAEKFL</sequence>
<keyword evidence="1" id="KW-0677">Repeat</keyword>
<evidence type="ECO:0000256" key="2">
    <source>
        <dbReference type="ARBA" id="ARBA00023043"/>
    </source>
</evidence>
<name>A0A926XZ36_9BACT</name>
<comment type="caution">
    <text evidence="4">The sequence shown here is derived from an EMBL/GenBank/DDBJ whole genome shotgun (WGS) entry which is preliminary data.</text>
</comment>
<gene>
    <name evidence="4" type="ORF">IC229_19725</name>
</gene>
<dbReference type="Proteomes" id="UP000598820">
    <property type="component" value="Unassembled WGS sequence"/>
</dbReference>
<keyword evidence="3" id="KW-1133">Transmembrane helix</keyword>
<dbReference type="RefSeq" id="WP_190888725.1">
    <property type="nucleotide sequence ID" value="NZ_JACWZY010000017.1"/>
</dbReference>
<evidence type="ECO:0000313" key="4">
    <source>
        <dbReference type="EMBL" id="MBD2702886.1"/>
    </source>
</evidence>
<keyword evidence="2" id="KW-0040">ANK repeat</keyword>
<feature type="transmembrane region" description="Helical" evidence="3">
    <location>
        <begin position="6"/>
        <end position="25"/>
    </location>
</feature>
<dbReference type="AlphaFoldDB" id="A0A926XZ36"/>
<proteinExistence type="predicted"/>
<evidence type="ECO:0000313" key="5">
    <source>
        <dbReference type="Proteomes" id="UP000598820"/>
    </source>
</evidence>
<dbReference type="SUPFAM" id="SSF48403">
    <property type="entry name" value="Ankyrin repeat"/>
    <property type="match status" value="1"/>
</dbReference>
<reference evidence="4" key="1">
    <citation type="submission" date="2020-09" db="EMBL/GenBank/DDBJ databases">
        <authorList>
            <person name="Kim M.K."/>
        </authorList>
    </citation>
    <scope>NUCLEOTIDE SEQUENCE</scope>
    <source>
        <strain evidence="4">BT702</strain>
    </source>
</reference>